<dbReference type="SMART" id="SM00387">
    <property type="entry name" value="HATPase_c"/>
    <property type="match status" value="1"/>
</dbReference>
<dbReference type="SUPFAM" id="SSF47384">
    <property type="entry name" value="Homodimeric domain of signal transducing histidine kinase"/>
    <property type="match status" value="1"/>
</dbReference>
<dbReference type="InterPro" id="IPR005467">
    <property type="entry name" value="His_kinase_dom"/>
</dbReference>
<keyword evidence="7" id="KW-0812">Transmembrane</keyword>
<dbReference type="InterPro" id="IPR035965">
    <property type="entry name" value="PAS-like_dom_sf"/>
</dbReference>
<dbReference type="SMART" id="SM00091">
    <property type="entry name" value="PAS"/>
    <property type="match status" value="3"/>
</dbReference>
<keyword evidence="7" id="KW-0472">Membrane</keyword>
<dbReference type="Pfam" id="PF02518">
    <property type="entry name" value="HATPase_c"/>
    <property type="match status" value="1"/>
</dbReference>
<dbReference type="EC" id="2.7.13.3" evidence="2"/>
<proteinExistence type="predicted"/>
<dbReference type="Gene3D" id="3.30.565.10">
    <property type="entry name" value="Histidine kinase-like ATPase, C-terminal domain"/>
    <property type="match status" value="1"/>
</dbReference>
<evidence type="ECO:0000313" key="12">
    <source>
        <dbReference type="EMBL" id="SLM29632.1"/>
    </source>
</evidence>
<accession>A0A1W1HB39</accession>
<dbReference type="InterPro" id="IPR011006">
    <property type="entry name" value="CheY-like_superfamily"/>
</dbReference>
<dbReference type="Pfam" id="PF00512">
    <property type="entry name" value="HisKA"/>
    <property type="match status" value="1"/>
</dbReference>
<dbReference type="PANTHER" id="PTHR43304:SF1">
    <property type="entry name" value="PAC DOMAIN-CONTAINING PROTEIN"/>
    <property type="match status" value="1"/>
</dbReference>
<dbReference type="PROSITE" id="PS50110">
    <property type="entry name" value="RESPONSE_REGULATORY"/>
    <property type="match status" value="1"/>
</dbReference>
<evidence type="ECO:0000256" key="1">
    <source>
        <dbReference type="ARBA" id="ARBA00000085"/>
    </source>
</evidence>
<evidence type="ECO:0000259" key="8">
    <source>
        <dbReference type="PROSITE" id="PS50109"/>
    </source>
</evidence>
<dbReference type="Proteomes" id="UP000191931">
    <property type="component" value="Unassembled WGS sequence"/>
</dbReference>
<dbReference type="PANTHER" id="PTHR43304">
    <property type="entry name" value="PHYTOCHROME-LIKE PROTEIN CPH1"/>
    <property type="match status" value="1"/>
</dbReference>
<dbReference type="InterPro" id="IPR004358">
    <property type="entry name" value="Sig_transdc_His_kin-like_C"/>
</dbReference>
<dbReference type="Pfam" id="PF13426">
    <property type="entry name" value="PAS_9"/>
    <property type="match status" value="1"/>
</dbReference>
<keyword evidence="5 12" id="KW-0418">Kinase</keyword>
<dbReference type="Gene3D" id="3.30.450.20">
    <property type="entry name" value="PAS domain"/>
    <property type="match status" value="3"/>
</dbReference>
<keyword evidence="4 12" id="KW-0808">Transferase</keyword>
<feature type="domain" description="PAS" evidence="10">
    <location>
        <begin position="699"/>
        <end position="771"/>
    </location>
</feature>
<dbReference type="InterPro" id="IPR036890">
    <property type="entry name" value="HATPase_C_sf"/>
</dbReference>
<dbReference type="SUPFAM" id="SSF55785">
    <property type="entry name" value="PYP-like sensor domain (PAS domain)"/>
    <property type="match status" value="3"/>
</dbReference>
<dbReference type="PROSITE" id="PS50112">
    <property type="entry name" value="PAS"/>
    <property type="match status" value="3"/>
</dbReference>
<dbReference type="InterPro" id="IPR001789">
    <property type="entry name" value="Sig_transdc_resp-reg_receiver"/>
</dbReference>
<dbReference type="PROSITE" id="PS50109">
    <property type="entry name" value="HIS_KIN"/>
    <property type="match status" value="1"/>
</dbReference>
<feature type="domain" description="PAC" evidence="11">
    <location>
        <begin position="645"/>
        <end position="698"/>
    </location>
</feature>
<dbReference type="EMBL" id="FWEV01000101">
    <property type="protein sequence ID" value="SLM29632.1"/>
    <property type="molecule type" value="Genomic_DNA"/>
</dbReference>
<keyword evidence="3 6" id="KW-0597">Phosphoprotein</keyword>
<feature type="domain" description="PAC" evidence="11">
    <location>
        <begin position="775"/>
        <end position="828"/>
    </location>
</feature>
<reference evidence="12 13" key="1">
    <citation type="submission" date="2017-03" db="EMBL/GenBank/DDBJ databases">
        <authorList>
            <person name="Afonso C.L."/>
            <person name="Miller P.J."/>
            <person name="Scott M.A."/>
            <person name="Spackman E."/>
            <person name="Goraichik I."/>
            <person name="Dimitrov K.M."/>
            <person name="Suarez D.L."/>
            <person name="Swayne D.E."/>
        </authorList>
    </citation>
    <scope>NUCLEOTIDE SEQUENCE [LARGE SCALE GENOMIC DNA]</scope>
    <source>
        <strain evidence="12">PRJEB14757</strain>
    </source>
</reference>
<dbReference type="InterPro" id="IPR003661">
    <property type="entry name" value="HisK_dim/P_dom"/>
</dbReference>
<dbReference type="CDD" id="cd00082">
    <property type="entry name" value="HisKA"/>
    <property type="match status" value="1"/>
</dbReference>
<dbReference type="CDD" id="cd00130">
    <property type="entry name" value="PAS"/>
    <property type="match status" value="3"/>
</dbReference>
<evidence type="ECO:0000259" key="11">
    <source>
        <dbReference type="PROSITE" id="PS50113"/>
    </source>
</evidence>
<dbReference type="PROSITE" id="PS50113">
    <property type="entry name" value="PAC"/>
    <property type="match status" value="3"/>
</dbReference>
<dbReference type="InterPro" id="IPR000700">
    <property type="entry name" value="PAS-assoc_C"/>
</dbReference>
<keyword evidence="13" id="KW-1185">Reference proteome</keyword>
<dbReference type="PRINTS" id="PR00344">
    <property type="entry name" value="BCTRLSENSOR"/>
</dbReference>
<comment type="catalytic activity">
    <reaction evidence="1">
        <text>ATP + protein L-histidine = ADP + protein N-phospho-L-histidine.</text>
        <dbReference type="EC" id="2.7.13.3"/>
    </reaction>
</comment>
<dbReference type="SMART" id="SM00086">
    <property type="entry name" value="PAC"/>
    <property type="match status" value="3"/>
</dbReference>
<dbReference type="InterPro" id="IPR003594">
    <property type="entry name" value="HATPase_dom"/>
</dbReference>
<dbReference type="SUPFAM" id="SSF52172">
    <property type="entry name" value="CheY-like"/>
    <property type="match status" value="1"/>
</dbReference>
<evidence type="ECO:0000259" key="9">
    <source>
        <dbReference type="PROSITE" id="PS50110"/>
    </source>
</evidence>
<feature type="domain" description="Histidine kinase" evidence="8">
    <location>
        <begin position="841"/>
        <end position="1102"/>
    </location>
</feature>
<evidence type="ECO:0000256" key="6">
    <source>
        <dbReference type="PROSITE-ProRule" id="PRU00169"/>
    </source>
</evidence>
<feature type="domain" description="Response regulatory" evidence="9">
    <location>
        <begin position="1122"/>
        <end position="1238"/>
    </location>
</feature>
<dbReference type="CDD" id="cd00156">
    <property type="entry name" value="REC"/>
    <property type="match status" value="1"/>
</dbReference>
<evidence type="ECO:0000256" key="4">
    <source>
        <dbReference type="ARBA" id="ARBA00022679"/>
    </source>
</evidence>
<dbReference type="OrthoDB" id="9813024at2"/>
<dbReference type="AlphaFoldDB" id="A0A1W1HB39"/>
<dbReference type="NCBIfam" id="TIGR00229">
    <property type="entry name" value="sensory_box"/>
    <property type="match status" value="3"/>
</dbReference>
<feature type="domain" description="PAC" evidence="11">
    <location>
        <begin position="525"/>
        <end position="575"/>
    </location>
</feature>
<evidence type="ECO:0000259" key="10">
    <source>
        <dbReference type="PROSITE" id="PS50112"/>
    </source>
</evidence>
<keyword evidence="7" id="KW-1133">Transmembrane helix</keyword>
<dbReference type="InterPro" id="IPR000014">
    <property type="entry name" value="PAS"/>
</dbReference>
<feature type="domain" description="PAS" evidence="10">
    <location>
        <begin position="569"/>
        <end position="641"/>
    </location>
</feature>
<dbReference type="SUPFAM" id="SSF55874">
    <property type="entry name" value="ATPase domain of HSP90 chaperone/DNA topoisomerase II/histidine kinase"/>
    <property type="match status" value="1"/>
</dbReference>
<dbReference type="SMART" id="SM00388">
    <property type="entry name" value="HisKA"/>
    <property type="match status" value="1"/>
</dbReference>
<dbReference type="InterPro" id="IPR001610">
    <property type="entry name" value="PAC"/>
</dbReference>
<name>A0A1W1HB39_9BACT</name>
<evidence type="ECO:0000256" key="2">
    <source>
        <dbReference type="ARBA" id="ARBA00012438"/>
    </source>
</evidence>
<dbReference type="Gene3D" id="1.10.287.130">
    <property type="match status" value="1"/>
</dbReference>
<dbReference type="Gene3D" id="3.40.50.2300">
    <property type="match status" value="3"/>
</dbReference>
<evidence type="ECO:0000313" key="13">
    <source>
        <dbReference type="Proteomes" id="UP000191931"/>
    </source>
</evidence>
<dbReference type="GO" id="GO:0000155">
    <property type="term" value="F:phosphorelay sensor kinase activity"/>
    <property type="evidence" value="ECO:0007669"/>
    <property type="project" value="InterPro"/>
</dbReference>
<evidence type="ECO:0000256" key="5">
    <source>
        <dbReference type="ARBA" id="ARBA00022777"/>
    </source>
</evidence>
<organism evidence="12 13">
    <name type="scientific">Desulfamplus magnetovallimortis</name>
    <dbReference type="NCBI Taxonomy" id="1246637"/>
    <lineage>
        <taxon>Bacteria</taxon>
        <taxon>Pseudomonadati</taxon>
        <taxon>Thermodesulfobacteriota</taxon>
        <taxon>Desulfobacteria</taxon>
        <taxon>Desulfobacterales</taxon>
        <taxon>Desulfobacteraceae</taxon>
        <taxon>Desulfamplus</taxon>
    </lineage>
</organism>
<feature type="modified residue" description="4-aspartylphosphate" evidence="6">
    <location>
        <position position="1173"/>
    </location>
</feature>
<protein>
    <recommendedName>
        <fullName evidence="2">histidine kinase</fullName>
        <ecNumber evidence="2">2.7.13.3</ecNumber>
    </recommendedName>
</protein>
<dbReference type="SMART" id="SM00448">
    <property type="entry name" value="REC"/>
    <property type="match status" value="1"/>
</dbReference>
<dbReference type="STRING" id="1246637.MTBBW1_190004"/>
<evidence type="ECO:0000256" key="3">
    <source>
        <dbReference type="ARBA" id="ARBA00022553"/>
    </source>
</evidence>
<dbReference type="Pfam" id="PF08447">
    <property type="entry name" value="PAS_3"/>
    <property type="match status" value="2"/>
</dbReference>
<gene>
    <name evidence="12" type="ORF">MTBBW1_190004</name>
</gene>
<dbReference type="Pfam" id="PF00072">
    <property type="entry name" value="Response_reg"/>
    <property type="match status" value="1"/>
</dbReference>
<feature type="domain" description="PAS" evidence="10">
    <location>
        <begin position="453"/>
        <end position="493"/>
    </location>
</feature>
<dbReference type="InterPro" id="IPR052162">
    <property type="entry name" value="Sensor_kinase/Photoreceptor"/>
</dbReference>
<feature type="transmembrane region" description="Helical" evidence="7">
    <location>
        <begin position="419"/>
        <end position="441"/>
    </location>
</feature>
<sequence>MKKYLPVVAKPLIKLPVINSDCTFIHSDCTFFYHTCRIHTCRIKTILPCLSCLILLIFSTYTLLSASSLQEISTHETQINKKPANETPVHKSPLNTKEKHILILNSYHPQYEWTKNITSGIMEEFRNSQSSVRLHFDYMDTRRNRTPEYKELLSQILEEKYKNKSFELIISTDNNALDYLLANRDIYYSTKHEKPIPIVFCGINNFSDKMIAGQSEITGIAEIPSIYETMQIARKLHPAMEQFVVVGSTRTLSSRLNLEMIKTTVSNFTDEIAFVYYIDEHVENLKNLLGQLHSHDVVLLSGILYDSIGNPLDFTERTRFIRKYSPSPIYSFWTHCMGNGIVGGKLVSDVMQGKMAAETAIKILNGETPETIPIIGKEANTWQFDYVELERFGIDQTLIPSGSKIINKPPSFYARYKNLLWGFLVILLEGIIIILLILNIIKRKETQKSLAANEKRFRRLVDHSSDSIYLSDGTGKIIDVNSVAIETTGFSREIMVKSYVWDIDPNYNEESFRQFWKNKPENSSVLIETTHRHKSGKEIPVEINALKFSEQGQIYYYSMARDISDRKKSELELERTLAATTEGIWWWNFAEDKMRFSERYYTMLGYEPDEFTASFENWKKLLHPDDYENALAVAEEYLKTKPDEYENEFRLKTKSGSYRWIHTKGRVVERDNFGNASLMIGNHEDVTEKKDAIEKLRLNEERLSLALQGANDGLWDWNMETNEVFYSPRWKEMLGYDDHEIVNHFSEWERLILPEGREMAWKSLNEYLEGKRENFTCEFRMRHKNGTFVDILSRAFAIRRDTDNQPVRVIGTHVDITERKMMEKRLQHSQKMEAIGNLAGGIAHDFNNLLFPIMGMSELLLEDLPPESQEYENAREILNAASRGKELVKQILAFSRQSDHQSMPVRIQDILKEVLKLMRSSIPSNIEIVENIDDQCGKVNADPTQIHQIIMNLITNACHSMETSTGKLSIELEESSSGHSLPDKNSSFISNKIGYLPSDKSSHVLSGHNNHFQSDQSSNKELTLLQPARYAILSVSDTGCGITTECMERIFDPYFTTKPQGKGTGLGLSMVYGIVKKYEGDVKVVSAPDKGTTVEVYLPLIKEQLEEPVSTVASDHPAGNENVLIVDDDESILNLETMMLKRLGYNVKGYLNCVDALELFRSTPHDFDLVISDMTMPCITGDMFAAEIRKIRSDIPIVICTGFSERMDEDKAKSMGINGFLMKPISVANLAKVVRSALS</sequence>
<evidence type="ECO:0000256" key="7">
    <source>
        <dbReference type="SAM" id="Phobius"/>
    </source>
</evidence>
<dbReference type="InterPro" id="IPR036097">
    <property type="entry name" value="HisK_dim/P_sf"/>
</dbReference>
<dbReference type="InterPro" id="IPR013655">
    <property type="entry name" value="PAS_fold_3"/>
</dbReference>